<reference evidence="5 6" key="1">
    <citation type="submission" date="2017-11" db="EMBL/GenBank/DDBJ databases">
        <title>Isolation and Characterization of Methanogenic Archaea from Saline Meromictic Lake at Siberia.</title>
        <authorList>
            <person name="Shen Y."/>
            <person name="Huang H.-H."/>
            <person name="Lai M.-C."/>
            <person name="Chen S.-C."/>
        </authorList>
    </citation>
    <scope>NUCLEOTIDE SEQUENCE [LARGE SCALE GENOMIC DNA]</scope>
    <source>
        <strain evidence="5 6">SY-01</strain>
    </source>
</reference>
<dbReference type="InterPro" id="IPR012742">
    <property type="entry name" value="Ala_DH_archaeglobus"/>
</dbReference>
<dbReference type="FunFam" id="3.30.1780.10:FF:000002">
    <property type="entry name" value="Ornithine cyclodeaminase"/>
    <property type="match status" value="1"/>
</dbReference>
<dbReference type="Gene3D" id="3.30.1780.10">
    <property type="entry name" value="ornithine cyclodeaminase, domain 1"/>
    <property type="match status" value="1"/>
</dbReference>
<dbReference type="NCBIfam" id="TIGR02371">
    <property type="entry name" value="ala_DH_arch"/>
    <property type="match status" value="1"/>
</dbReference>
<dbReference type="AlphaFoldDB" id="A0A4E0PTD8"/>
<dbReference type="GO" id="GO:0000286">
    <property type="term" value="F:alanine dehydrogenase activity"/>
    <property type="evidence" value="ECO:0007669"/>
    <property type="project" value="UniProtKB-UniRule"/>
</dbReference>
<name>A0A4E0PTD8_9EURY</name>
<organism evidence="5 6">
    <name type="scientific">Methanolobus halotolerans</name>
    <dbReference type="NCBI Taxonomy" id="2052935"/>
    <lineage>
        <taxon>Archaea</taxon>
        <taxon>Methanobacteriati</taxon>
        <taxon>Methanobacteriota</taxon>
        <taxon>Stenosarchaea group</taxon>
        <taxon>Methanomicrobia</taxon>
        <taxon>Methanosarcinales</taxon>
        <taxon>Methanosarcinaceae</taxon>
        <taxon>Methanolobus</taxon>
    </lineage>
</organism>
<evidence type="ECO:0000256" key="4">
    <source>
        <dbReference type="NCBIfam" id="TIGR02371"/>
    </source>
</evidence>
<dbReference type="InterPro" id="IPR023401">
    <property type="entry name" value="ODC_N"/>
</dbReference>
<comment type="caution">
    <text evidence="5">The sequence shown here is derived from an EMBL/GenBank/DDBJ whole genome shotgun (WGS) entry which is preliminary data.</text>
</comment>
<feature type="active site" description="Proton donor/acceptor" evidence="3">
    <location>
        <position position="69"/>
    </location>
</feature>
<feature type="binding site" evidence="3">
    <location>
        <position position="229"/>
    </location>
    <ligand>
        <name>NAD(+)</name>
        <dbReference type="ChEBI" id="CHEBI:57540"/>
    </ligand>
</feature>
<dbReference type="OrthoDB" id="21421at2157"/>
<dbReference type="PIRSF" id="PIRSF001439">
    <property type="entry name" value="CryM"/>
    <property type="match status" value="1"/>
</dbReference>
<dbReference type="EMBL" id="PGGK01000013">
    <property type="protein sequence ID" value="TGC07922.1"/>
    <property type="molecule type" value="Genomic_DNA"/>
</dbReference>
<dbReference type="GO" id="GO:0005737">
    <property type="term" value="C:cytoplasm"/>
    <property type="evidence" value="ECO:0007669"/>
    <property type="project" value="TreeGrafter"/>
</dbReference>
<feature type="binding site" evidence="3">
    <location>
        <begin position="139"/>
        <end position="140"/>
    </location>
    <ligand>
        <name>NAD(+)</name>
        <dbReference type="ChEBI" id="CHEBI:57540"/>
    </ligand>
</feature>
<dbReference type="SUPFAM" id="SSF51735">
    <property type="entry name" value="NAD(P)-binding Rossmann-fold domains"/>
    <property type="match status" value="1"/>
</dbReference>
<evidence type="ECO:0000256" key="1">
    <source>
        <dbReference type="ARBA" id="ARBA00023002"/>
    </source>
</evidence>
<keyword evidence="6" id="KW-1185">Reference proteome</keyword>
<keyword evidence="3" id="KW-0547">Nucleotide-binding</keyword>
<dbReference type="Gene3D" id="3.40.50.720">
    <property type="entry name" value="NAD(P)-binding Rossmann-like Domain"/>
    <property type="match status" value="1"/>
</dbReference>
<evidence type="ECO:0000256" key="2">
    <source>
        <dbReference type="ARBA" id="ARBA00023027"/>
    </source>
</evidence>
<sequence>MEILWLDQSDVKSVLDMPLALFAVESGFREHGLKKVQMPPKSYLYFKEHNGDLRTMPSFMEGKDIAGVKIVNVHPDNREKGLPTVMAVVVLNSTETGAPLAVMDGSYLTDMRTGAAGGVAAKYLARPDSKVVGMVGLGDQAHTQLLALSEVMDIEEVKITCRKSGRCIAFEKKMHPVVNCDITSKDSIKEVCDCDILVTTTPVRSPIIDSEWVQEGTHINAIGADASGKQELGPSLLKKSKVVVDDIVQASHSGEVNVPISTGVFYEADIYAELGEVVAGIKPGRESDEEVTIFDSTGLAIQDLVTADMVYEKSLEKGIGEKLGLF</sequence>
<gene>
    <name evidence="3" type="primary">ala</name>
    <name evidence="5" type="ORF">CUN85_10630</name>
</gene>
<proteinExistence type="inferred from homology"/>
<dbReference type="FunFam" id="3.40.50.720:FF:000311">
    <property type="entry name" value="Ornithine cyclodeaminase"/>
    <property type="match status" value="1"/>
</dbReference>
<feature type="binding site" evidence="3">
    <location>
        <position position="296"/>
    </location>
    <ligand>
        <name>NAD(+)</name>
        <dbReference type="ChEBI" id="CHEBI:57540"/>
    </ligand>
</feature>
<evidence type="ECO:0000313" key="6">
    <source>
        <dbReference type="Proteomes" id="UP000297295"/>
    </source>
</evidence>
<dbReference type="PANTHER" id="PTHR13812">
    <property type="entry name" value="KETIMINE REDUCTASE MU-CRYSTALLIN"/>
    <property type="match status" value="1"/>
</dbReference>
<dbReference type="GO" id="GO:0006522">
    <property type="term" value="P:alanine metabolic process"/>
    <property type="evidence" value="ECO:0007669"/>
    <property type="project" value="UniProtKB-UniRule"/>
</dbReference>
<protein>
    <recommendedName>
        <fullName evidence="3 4">Alanine dehydrogenase</fullName>
        <shortName evidence="3">AlaDH</shortName>
        <ecNumber evidence="3 4">1.4.1.1</ecNumber>
    </recommendedName>
</protein>
<dbReference type="Proteomes" id="UP000297295">
    <property type="component" value="Unassembled WGS sequence"/>
</dbReference>
<dbReference type="HAMAP" id="MF_00935">
    <property type="entry name" value="AlaDH_arch"/>
    <property type="match status" value="1"/>
</dbReference>
<dbReference type="GO" id="GO:0051287">
    <property type="term" value="F:NAD binding"/>
    <property type="evidence" value="ECO:0007669"/>
    <property type="project" value="UniProtKB-UniRule"/>
</dbReference>
<feature type="binding site" evidence="3">
    <location>
        <position position="112"/>
    </location>
    <ligand>
        <name>NAD(+)</name>
        <dbReference type="ChEBI" id="CHEBI:57540"/>
    </ligand>
</feature>
<dbReference type="InterPro" id="IPR036291">
    <property type="entry name" value="NAD(P)-bd_dom_sf"/>
</dbReference>
<keyword evidence="1 3" id="KW-0560">Oxidoreductase</keyword>
<accession>A0A4E0PTD8</accession>
<dbReference type="Pfam" id="PF02423">
    <property type="entry name" value="OCD_Mu_crystall"/>
    <property type="match status" value="1"/>
</dbReference>
<evidence type="ECO:0000256" key="3">
    <source>
        <dbReference type="HAMAP-Rule" id="MF_00935"/>
    </source>
</evidence>
<dbReference type="EC" id="1.4.1.1" evidence="3 4"/>
<dbReference type="InterPro" id="IPR003462">
    <property type="entry name" value="ODC_Mu_crystall"/>
</dbReference>
<evidence type="ECO:0000313" key="5">
    <source>
        <dbReference type="EMBL" id="TGC07922.1"/>
    </source>
</evidence>
<keyword evidence="2 3" id="KW-0520">NAD</keyword>
<dbReference type="InterPro" id="IPR028609">
    <property type="entry name" value="AlaDH_arch-typ"/>
</dbReference>
<comment type="catalytic activity">
    <reaction evidence="3">
        <text>L-alanine + NAD(+) + H2O = pyruvate + NH4(+) + NADH + H(+)</text>
        <dbReference type="Rhea" id="RHEA:18405"/>
        <dbReference type="ChEBI" id="CHEBI:15361"/>
        <dbReference type="ChEBI" id="CHEBI:15377"/>
        <dbReference type="ChEBI" id="CHEBI:15378"/>
        <dbReference type="ChEBI" id="CHEBI:28938"/>
        <dbReference type="ChEBI" id="CHEBI:57540"/>
        <dbReference type="ChEBI" id="CHEBI:57945"/>
        <dbReference type="ChEBI" id="CHEBI:57972"/>
        <dbReference type="EC" id="1.4.1.1"/>
    </reaction>
</comment>
<comment type="caution">
    <text evidence="3">Lacks conserved residue(s) required for the propagation of feature annotation.</text>
</comment>
<dbReference type="PANTHER" id="PTHR13812:SF19">
    <property type="entry name" value="KETIMINE REDUCTASE MU-CRYSTALLIN"/>
    <property type="match status" value="1"/>
</dbReference>
<comment type="function">
    <text evidence="3">Catalyzes the NAD(+)-dependent oxidative deamination of L-alanine to pyruvate, and the reverse reaction, the reductive amination of pyruvate.</text>
</comment>
<feature type="binding site" evidence="3">
    <location>
        <begin position="223"/>
        <end position="225"/>
    </location>
    <ligand>
        <name>NAD(+)</name>
        <dbReference type="ChEBI" id="CHEBI:57540"/>
    </ligand>
</feature>
<comment type="similarity">
    <text evidence="3">Belongs to the ornithine cyclodeaminase/mu-crystallin family. Archaeal alanine dehydrogenase subfamily.</text>
</comment>